<feature type="domain" description="Transposase IS4-like" evidence="1">
    <location>
        <begin position="25"/>
        <end position="76"/>
    </location>
</feature>
<dbReference type="Proteomes" id="UP000035159">
    <property type="component" value="Chromosome"/>
</dbReference>
<dbReference type="PATRIC" id="fig|1330330.3.peg.1888"/>
<dbReference type="GO" id="GO:0006313">
    <property type="term" value="P:DNA transposition"/>
    <property type="evidence" value="ECO:0007669"/>
    <property type="project" value="InterPro"/>
</dbReference>
<proteinExistence type="predicted"/>
<dbReference type="SUPFAM" id="SSF53098">
    <property type="entry name" value="Ribonuclease H-like"/>
    <property type="match status" value="1"/>
</dbReference>
<keyword evidence="3" id="KW-1185">Reference proteome</keyword>
<organism evidence="2 3">
    <name type="scientific">Kosmotoga pacifica</name>
    <dbReference type="NCBI Taxonomy" id="1330330"/>
    <lineage>
        <taxon>Bacteria</taxon>
        <taxon>Thermotogati</taxon>
        <taxon>Thermotogota</taxon>
        <taxon>Thermotogae</taxon>
        <taxon>Kosmotogales</taxon>
        <taxon>Kosmotogaceae</taxon>
        <taxon>Kosmotoga</taxon>
    </lineage>
</organism>
<dbReference type="InterPro" id="IPR002559">
    <property type="entry name" value="Transposase_11"/>
</dbReference>
<dbReference type="GO" id="GO:0003677">
    <property type="term" value="F:DNA binding"/>
    <property type="evidence" value="ECO:0007669"/>
    <property type="project" value="InterPro"/>
</dbReference>
<dbReference type="KEGG" id="kpf:IX53_09295"/>
<dbReference type="OrthoDB" id="527031at2"/>
<dbReference type="GO" id="GO:0004803">
    <property type="term" value="F:transposase activity"/>
    <property type="evidence" value="ECO:0007669"/>
    <property type="project" value="InterPro"/>
</dbReference>
<evidence type="ECO:0000259" key="1">
    <source>
        <dbReference type="Pfam" id="PF01609"/>
    </source>
</evidence>
<evidence type="ECO:0000313" key="3">
    <source>
        <dbReference type="Proteomes" id="UP000035159"/>
    </source>
</evidence>
<gene>
    <name evidence="2" type="ORF">IX53_09295</name>
</gene>
<reference evidence="2 3" key="1">
    <citation type="submission" date="2015-04" db="EMBL/GenBank/DDBJ databases">
        <title>Complete Genome Sequence of Kosmotoga pacifica SLHLJ1.</title>
        <authorList>
            <person name="Jiang L.J."/>
            <person name="Shao Z.Z."/>
            <person name="Jebbar M."/>
        </authorList>
    </citation>
    <scope>NUCLEOTIDE SEQUENCE [LARGE SCALE GENOMIC DNA]</scope>
    <source>
        <strain evidence="2 3">SLHLJ1</strain>
    </source>
</reference>
<dbReference type="RefSeq" id="WP_047755121.1">
    <property type="nucleotide sequence ID" value="NZ_CP011232.1"/>
</dbReference>
<accession>A0A0G2ZD45</accession>
<dbReference type="EMBL" id="CP011232">
    <property type="protein sequence ID" value="AKI97986.1"/>
    <property type="molecule type" value="Genomic_DNA"/>
</dbReference>
<dbReference type="Pfam" id="PF01609">
    <property type="entry name" value="DDE_Tnp_1"/>
    <property type="match status" value="1"/>
</dbReference>
<protein>
    <recommendedName>
        <fullName evidence="1">Transposase IS4-like domain-containing protein</fullName>
    </recommendedName>
</protein>
<sequence>MSLSKRFIPWYVKESFSCLFRHRNSSEDIVQCYLHRWSVESFFKTAKQNFSLGKAKFSSEDGQNRWLVLVNLAYLIFNDMAKFLLEKTEVKRQYSVFLLICLALEFS</sequence>
<dbReference type="InterPro" id="IPR012337">
    <property type="entry name" value="RNaseH-like_sf"/>
</dbReference>
<dbReference type="AlphaFoldDB" id="A0A0G2ZD45"/>
<name>A0A0G2ZD45_9BACT</name>
<evidence type="ECO:0000313" key="2">
    <source>
        <dbReference type="EMBL" id="AKI97986.1"/>
    </source>
</evidence>